<dbReference type="InterPro" id="IPR018312">
    <property type="entry name" value="Chromosome_initiator_DnaA_CS"/>
</dbReference>
<evidence type="ECO:0000256" key="8">
    <source>
        <dbReference type="HAMAP-Rule" id="MF_00377"/>
    </source>
</evidence>
<evidence type="ECO:0000259" key="13">
    <source>
        <dbReference type="SMART" id="SM00760"/>
    </source>
</evidence>
<dbReference type="Gene3D" id="1.10.8.60">
    <property type="match status" value="1"/>
</dbReference>
<dbReference type="Pfam" id="PF08299">
    <property type="entry name" value="Bac_DnaA_C"/>
    <property type="match status" value="1"/>
</dbReference>
<evidence type="ECO:0000256" key="6">
    <source>
        <dbReference type="ARBA" id="ARBA00023121"/>
    </source>
</evidence>
<comment type="caution">
    <text evidence="8">Lacks conserved residue(s) required for the propagation of feature annotation.</text>
</comment>
<name>A0A1F4W176_UNCKA</name>
<evidence type="ECO:0000256" key="9">
    <source>
        <dbReference type="NCBIfam" id="TIGR00362"/>
    </source>
</evidence>
<dbReference type="PANTHER" id="PTHR30050">
    <property type="entry name" value="CHROMOSOMAL REPLICATION INITIATOR PROTEIN DNAA"/>
    <property type="match status" value="1"/>
</dbReference>
<sequence length="465" mass="51941">MTNQTAQNLEELWASILGEAQLNIAPAIFNSFVSRTSLDSIVDNRAIVACSDSMVKSNVEKKAKQELLAALNKRSQKKLDLELIIKKVKAKTLDTGPVGPLFTPPRDEEIVVKEKQLQAGLTPKYTFENYILGGHNNLAHAIAVAVATRPGEQYNPVFFHSGVGLGKTHLLQAIGNNILRNHPATKIIYTTGETFTNELIDAIQSGKAGKKSKYTTNEFRNRYRHADVFLIDDVQFIIGKDATQEELFHTFNSLYMSGKQIVITSDRPPSEFKNLASRITSRFAMGIIADIQKPGFEERVAILRARRDFLGEDISDEIISYIAQNISSNIRELEGAYMQVSVKAHSNNMQPTVTMAAEALGQSYRETKKPTVNINEVLKAVCNYYSVNIPDIKGPRRHKEIVIPRQVAMYLMKEFTETPYIAIGDLLGGRDHTTIMHGAEKIHQKVTEKGKIYTDVANIKQTLGY</sequence>
<dbReference type="Pfam" id="PF00308">
    <property type="entry name" value="Bac_DnaA"/>
    <property type="match status" value="1"/>
</dbReference>
<accession>A0A1F4W176</accession>
<dbReference type="GO" id="GO:0005737">
    <property type="term" value="C:cytoplasm"/>
    <property type="evidence" value="ECO:0007669"/>
    <property type="project" value="UniProtKB-SubCell"/>
</dbReference>
<dbReference type="NCBIfam" id="TIGR00362">
    <property type="entry name" value="DnaA"/>
    <property type="match status" value="1"/>
</dbReference>
<evidence type="ECO:0000259" key="12">
    <source>
        <dbReference type="SMART" id="SM00382"/>
    </source>
</evidence>
<dbReference type="InterPro" id="IPR027417">
    <property type="entry name" value="P-loop_NTPase"/>
</dbReference>
<dbReference type="GO" id="GO:0006270">
    <property type="term" value="P:DNA replication initiation"/>
    <property type="evidence" value="ECO:0007669"/>
    <property type="project" value="UniProtKB-UniRule"/>
</dbReference>
<dbReference type="GO" id="GO:0008289">
    <property type="term" value="F:lipid binding"/>
    <property type="evidence" value="ECO:0007669"/>
    <property type="project" value="UniProtKB-KW"/>
</dbReference>
<evidence type="ECO:0000313" key="14">
    <source>
        <dbReference type="EMBL" id="OGC63110.1"/>
    </source>
</evidence>
<keyword evidence="6 8" id="KW-0446">Lipid-binding</keyword>
<evidence type="ECO:0000256" key="4">
    <source>
        <dbReference type="ARBA" id="ARBA00022741"/>
    </source>
</evidence>
<comment type="function">
    <text evidence="8 10">Plays an essential role in the initiation and regulation of chromosomal replication. ATP-DnaA binds to the origin of replication (oriC) to initiate formation of the DNA replication initiation complex once per cell cycle. Binds the DnaA box (a 9 base pair repeat at the origin) and separates the double-stranded (ds)DNA. Forms a right-handed helical filament on oriC DNA; dsDNA binds to the exterior of the filament while single-stranded (ss)DNA is stabiized in the filament's interior. The ATP-DnaA-oriC complex binds and stabilizes one strand of the AT-rich DNA unwinding element (DUE), permitting loading of DNA polymerase. After initiation quickly degrades to an ADP-DnaA complex that is not apt for DNA replication. Binds acidic phospholipids.</text>
</comment>
<dbReference type="PROSITE" id="PS01008">
    <property type="entry name" value="DNAA"/>
    <property type="match status" value="1"/>
</dbReference>
<feature type="region of interest" description="Domain I, interacts with DnaA modulators" evidence="8">
    <location>
        <begin position="1"/>
        <end position="116"/>
    </location>
</feature>
<feature type="domain" description="AAA+ ATPase" evidence="12">
    <location>
        <begin position="153"/>
        <end position="289"/>
    </location>
</feature>
<comment type="caution">
    <text evidence="14">The sequence shown here is derived from an EMBL/GenBank/DDBJ whole genome shotgun (WGS) entry which is preliminary data.</text>
</comment>
<dbReference type="SMART" id="SM00760">
    <property type="entry name" value="Bac_DnaA_C"/>
    <property type="match status" value="1"/>
</dbReference>
<feature type="binding site" evidence="8">
    <location>
        <position position="166"/>
    </location>
    <ligand>
        <name>ATP</name>
        <dbReference type="ChEBI" id="CHEBI:30616"/>
    </ligand>
</feature>
<feature type="domain" description="Chromosomal replication initiator DnaA C-terminal" evidence="13">
    <location>
        <begin position="373"/>
        <end position="442"/>
    </location>
</feature>
<dbReference type="Gene3D" id="3.40.50.300">
    <property type="entry name" value="P-loop containing nucleotide triphosphate hydrolases"/>
    <property type="match status" value="1"/>
</dbReference>
<dbReference type="AlphaFoldDB" id="A0A1F4W176"/>
<dbReference type="GO" id="GO:0006275">
    <property type="term" value="P:regulation of DNA replication"/>
    <property type="evidence" value="ECO:0007669"/>
    <property type="project" value="UniProtKB-UniRule"/>
</dbReference>
<dbReference type="PANTHER" id="PTHR30050:SF2">
    <property type="entry name" value="CHROMOSOMAL REPLICATION INITIATOR PROTEIN DNAA"/>
    <property type="match status" value="1"/>
</dbReference>
<dbReference type="Gene3D" id="3.30.300.180">
    <property type="match status" value="1"/>
</dbReference>
<dbReference type="HAMAP" id="MF_00377">
    <property type="entry name" value="DnaA_bact"/>
    <property type="match status" value="1"/>
</dbReference>
<comment type="similarity">
    <text evidence="1 8 11">Belongs to the DnaA family.</text>
</comment>
<dbReference type="GO" id="GO:0005886">
    <property type="term" value="C:plasma membrane"/>
    <property type="evidence" value="ECO:0007669"/>
    <property type="project" value="TreeGrafter"/>
</dbReference>
<dbReference type="CDD" id="cd00009">
    <property type="entry name" value="AAA"/>
    <property type="match status" value="1"/>
</dbReference>
<evidence type="ECO:0000256" key="11">
    <source>
        <dbReference type="RuleBase" id="RU004227"/>
    </source>
</evidence>
<gene>
    <name evidence="8" type="primary">dnaA</name>
    <name evidence="14" type="ORF">A2264_00205</name>
</gene>
<dbReference type="InterPro" id="IPR020591">
    <property type="entry name" value="Chromosome_initiator_DnaA-like"/>
</dbReference>
<keyword evidence="7 8" id="KW-0238">DNA-binding</keyword>
<dbReference type="GO" id="GO:0003688">
    <property type="term" value="F:DNA replication origin binding"/>
    <property type="evidence" value="ECO:0007669"/>
    <property type="project" value="UniProtKB-UniRule"/>
</dbReference>
<dbReference type="SUPFAM" id="SSF52540">
    <property type="entry name" value="P-loop containing nucleoside triphosphate hydrolases"/>
    <property type="match status" value="1"/>
</dbReference>
<dbReference type="Gene3D" id="1.10.1750.10">
    <property type="match status" value="1"/>
</dbReference>
<evidence type="ECO:0000313" key="15">
    <source>
        <dbReference type="Proteomes" id="UP000176614"/>
    </source>
</evidence>
<comment type="subcellular location">
    <subcellularLocation>
        <location evidence="8">Cytoplasm</location>
    </subcellularLocation>
</comment>
<dbReference type="InterPro" id="IPR010921">
    <property type="entry name" value="Trp_repressor/repl_initiator"/>
</dbReference>
<dbReference type="PRINTS" id="PR00051">
    <property type="entry name" value="DNAA"/>
</dbReference>
<dbReference type="InterPro" id="IPR003593">
    <property type="entry name" value="AAA+_ATPase"/>
</dbReference>
<keyword evidence="2 8" id="KW-0963">Cytoplasm</keyword>
<feature type="binding site" evidence="8">
    <location>
        <position position="164"/>
    </location>
    <ligand>
        <name>ATP</name>
        <dbReference type="ChEBI" id="CHEBI:30616"/>
    </ligand>
</feature>
<evidence type="ECO:0000256" key="5">
    <source>
        <dbReference type="ARBA" id="ARBA00022840"/>
    </source>
</evidence>
<feature type="binding site" evidence="8">
    <location>
        <position position="168"/>
    </location>
    <ligand>
        <name>ATP</name>
        <dbReference type="ChEBI" id="CHEBI:30616"/>
    </ligand>
</feature>
<dbReference type="InterPro" id="IPR013317">
    <property type="entry name" value="DnaA_dom"/>
</dbReference>
<dbReference type="InterPro" id="IPR038454">
    <property type="entry name" value="DnaA_N_sf"/>
</dbReference>
<dbReference type="InterPro" id="IPR013159">
    <property type="entry name" value="DnaA_C"/>
</dbReference>
<protein>
    <recommendedName>
        <fullName evidence="8 9">Chromosomal replication initiator protein DnaA</fullName>
    </recommendedName>
</protein>
<dbReference type="EMBL" id="MEVT01000008">
    <property type="protein sequence ID" value="OGC63110.1"/>
    <property type="molecule type" value="Genomic_DNA"/>
</dbReference>
<proteinExistence type="inferred from homology"/>
<keyword evidence="3 8" id="KW-0235">DNA replication</keyword>
<evidence type="ECO:0000256" key="1">
    <source>
        <dbReference type="ARBA" id="ARBA00006583"/>
    </source>
</evidence>
<comment type="subunit">
    <text evidence="8">Oligomerizes as a right-handed, spiral filament on DNA at oriC.</text>
</comment>
<feature type="region of interest" description="Domain IV, binds dsDNA" evidence="8">
    <location>
        <begin position="345"/>
        <end position="465"/>
    </location>
</feature>
<evidence type="ECO:0000256" key="10">
    <source>
        <dbReference type="RuleBase" id="RU000577"/>
    </source>
</evidence>
<feature type="binding site" evidence="8">
    <location>
        <position position="167"/>
    </location>
    <ligand>
        <name>ATP</name>
        <dbReference type="ChEBI" id="CHEBI:30616"/>
    </ligand>
</feature>
<evidence type="ECO:0000256" key="3">
    <source>
        <dbReference type="ARBA" id="ARBA00022705"/>
    </source>
</evidence>
<evidence type="ECO:0000256" key="2">
    <source>
        <dbReference type="ARBA" id="ARBA00022490"/>
    </source>
</evidence>
<reference evidence="14 15" key="1">
    <citation type="journal article" date="2016" name="Nat. Commun.">
        <title>Thousands of microbial genomes shed light on interconnected biogeochemical processes in an aquifer system.</title>
        <authorList>
            <person name="Anantharaman K."/>
            <person name="Brown C.T."/>
            <person name="Hug L.A."/>
            <person name="Sharon I."/>
            <person name="Castelle C.J."/>
            <person name="Probst A.J."/>
            <person name="Thomas B.C."/>
            <person name="Singh A."/>
            <person name="Wilkins M.J."/>
            <person name="Karaoz U."/>
            <person name="Brodie E.L."/>
            <person name="Williams K.H."/>
            <person name="Hubbard S.S."/>
            <person name="Banfield J.F."/>
        </authorList>
    </citation>
    <scope>NUCLEOTIDE SEQUENCE [LARGE SCALE GENOMIC DNA]</scope>
</reference>
<dbReference type="SMART" id="SM00382">
    <property type="entry name" value="AAA"/>
    <property type="match status" value="1"/>
</dbReference>
<comment type="domain">
    <text evidence="8">Domain I is involved in oligomerization and binding regulators, domain II is flexibile and of varying length in different bacteria, domain III forms the AAA+ region, while domain IV binds dsDNA.</text>
</comment>
<dbReference type="Proteomes" id="UP000176614">
    <property type="component" value="Unassembled WGS sequence"/>
</dbReference>
<evidence type="ECO:0000256" key="7">
    <source>
        <dbReference type="ARBA" id="ARBA00023125"/>
    </source>
</evidence>
<organism evidence="14 15">
    <name type="scientific">candidate division WWE3 bacterium RIFOXYA2_FULL_46_9</name>
    <dbReference type="NCBI Taxonomy" id="1802636"/>
    <lineage>
        <taxon>Bacteria</taxon>
        <taxon>Katanobacteria</taxon>
    </lineage>
</organism>
<dbReference type="GO" id="GO:0005524">
    <property type="term" value="F:ATP binding"/>
    <property type="evidence" value="ECO:0007669"/>
    <property type="project" value="UniProtKB-UniRule"/>
</dbReference>
<keyword evidence="4 8" id="KW-0547">Nucleotide-binding</keyword>
<keyword evidence="5 8" id="KW-0067">ATP-binding</keyword>
<dbReference type="InterPro" id="IPR001957">
    <property type="entry name" value="Chromosome_initiator_DnaA"/>
</dbReference>
<dbReference type="SUPFAM" id="SSF48295">
    <property type="entry name" value="TrpR-like"/>
    <property type="match status" value="1"/>
</dbReference>
<dbReference type="CDD" id="cd06571">
    <property type="entry name" value="Bac_DnaA_C"/>
    <property type="match status" value="1"/>
</dbReference>